<keyword evidence="1" id="KW-0472">Membrane</keyword>
<evidence type="ECO:0000256" key="1">
    <source>
        <dbReference type="SAM" id="Phobius"/>
    </source>
</evidence>
<organism evidence="2 3">
    <name type="scientific">Coprinopsis marcescibilis</name>
    <name type="common">Agaric fungus</name>
    <name type="synonym">Psathyrella marcescibilis</name>
    <dbReference type="NCBI Taxonomy" id="230819"/>
    <lineage>
        <taxon>Eukaryota</taxon>
        <taxon>Fungi</taxon>
        <taxon>Dikarya</taxon>
        <taxon>Basidiomycota</taxon>
        <taxon>Agaricomycotina</taxon>
        <taxon>Agaricomycetes</taxon>
        <taxon>Agaricomycetidae</taxon>
        <taxon>Agaricales</taxon>
        <taxon>Agaricineae</taxon>
        <taxon>Psathyrellaceae</taxon>
        <taxon>Coprinopsis</taxon>
    </lineage>
</organism>
<feature type="transmembrane region" description="Helical" evidence="1">
    <location>
        <begin position="12"/>
        <end position="33"/>
    </location>
</feature>
<dbReference type="EMBL" id="ML210263">
    <property type="protein sequence ID" value="TFK21613.1"/>
    <property type="molecule type" value="Genomic_DNA"/>
</dbReference>
<keyword evidence="1" id="KW-1133">Transmembrane helix</keyword>
<dbReference type="AlphaFoldDB" id="A0A5C3KNZ9"/>
<reference evidence="2 3" key="1">
    <citation type="journal article" date="2019" name="Nat. Ecol. Evol.">
        <title>Megaphylogeny resolves global patterns of mushroom evolution.</title>
        <authorList>
            <person name="Varga T."/>
            <person name="Krizsan K."/>
            <person name="Foldi C."/>
            <person name="Dima B."/>
            <person name="Sanchez-Garcia M."/>
            <person name="Sanchez-Ramirez S."/>
            <person name="Szollosi G.J."/>
            <person name="Szarkandi J.G."/>
            <person name="Papp V."/>
            <person name="Albert L."/>
            <person name="Andreopoulos W."/>
            <person name="Angelini C."/>
            <person name="Antonin V."/>
            <person name="Barry K.W."/>
            <person name="Bougher N.L."/>
            <person name="Buchanan P."/>
            <person name="Buyck B."/>
            <person name="Bense V."/>
            <person name="Catcheside P."/>
            <person name="Chovatia M."/>
            <person name="Cooper J."/>
            <person name="Damon W."/>
            <person name="Desjardin D."/>
            <person name="Finy P."/>
            <person name="Geml J."/>
            <person name="Haridas S."/>
            <person name="Hughes K."/>
            <person name="Justo A."/>
            <person name="Karasinski D."/>
            <person name="Kautmanova I."/>
            <person name="Kiss B."/>
            <person name="Kocsube S."/>
            <person name="Kotiranta H."/>
            <person name="LaButti K.M."/>
            <person name="Lechner B.E."/>
            <person name="Liimatainen K."/>
            <person name="Lipzen A."/>
            <person name="Lukacs Z."/>
            <person name="Mihaltcheva S."/>
            <person name="Morgado L.N."/>
            <person name="Niskanen T."/>
            <person name="Noordeloos M.E."/>
            <person name="Ohm R.A."/>
            <person name="Ortiz-Santana B."/>
            <person name="Ovrebo C."/>
            <person name="Racz N."/>
            <person name="Riley R."/>
            <person name="Savchenko A."/>
            <person name="Shiryaev A."/>
            <person name="Soop K."/>
            <person name="Spirin V."/>
            <person name="Szebenyi C."/>
            <person name="Tomsovsky M."/>
            <person name="Tulloss R.E."/>
            <person name="Uehling J."/>
            <person name="Grigoriev I.V."/>
            <person name="Vagvolgyi C."/>
            <person name="Papp T."/>
            <person name="Martin F.M."/>
            <person name="Miettinen O."/>
            <person name="Hibbett D.S."/>
            <person name="Nagy L.G."/>
        </authorList>
    </citation>
    <scope>NUCLEOTIDE SEQUENCE [LARGE SCALE GENOMIC DNA]</scope>
    <source>
        <strain evidence="2 3">CBS 121175</strain>
    </source>
</reference>
<proteinExistence type="predicted"/>
<protein>
    <submittedName>
        <fullName evidence="2">Uncharacterized protein</fullName>
    </submittedName>
</protein>
<accession>A0A5C3KNZ9</accession>
<feature type="transmembrane region" description="Helical" evidence="1">
    <location>
        <begin position="60"/>
        <end position="83"/>
    </location>
</feature>
<gene>
    <name evidence="2" type="ORF">FA15DRAFT_72713</name>
</gene>
<keyword evidence="3" id="KW-1185">Reference proteome</keyword>
<keyword evidence="1" id="KW-0812">Transmembrane</keyword>
<name>A0A5C3KNZ9_COPMA</name>
<dbReference type="Proteomes" id="UP000307440">
    <property type="component" value="Unassembled WGS sequence"/>
</dbReference>
<sequence length="95" mass="10739">MQHSISHRPSSISSSVIIIIIIIIIIHTVVALVPPLEVQSCCRIGQYSDRRSQPTFSHSFGISFTLFFCLFLVSVCVDAYVIFPRLLYLGHLLYL</sequence>
<evidence type="ECO:0000313" key="3">
    <source>
        <dbReference type="Proteomes" id="UP000307440"/>
    </source>
</evidence>
<evidence type="ECO:0000313" key="2">
    <source>
        <dbReference type="EMBL" id="TFK21613.1"/>
    </source>
</evidence>